<dbReference type="WBParaSite" id="Hba_08341">
    <property type="protein sequence ID" value="Hba_08341"/>
    <property type="gene ID" value="Hba_08341"/>
</dbReference>
<evidence type="ECO:0000313" key="1">
    <source>
        <dbReference type="Proteomes" id="UP000095283"/>
    </source>
</evidence>
<organism evidence="1 2">
    <name type="scientific">Heterorhabditis bacteriophora</name>
    <name type="common">Entomopathogenic nematode worm</name>
    <dbReference type="NCBI Taxonomy" id="37862"/>
    <lineage>
        <taxon>Eukaryota</taxon>
        <taxon>Metazoa</taxon>
        <taxon>Ecdysozoa</taxon>
        <taxon>Nematoda</taxon>
        <taxon>Chromadorea</taxon>
        <taxon>Rhabditida</taxon>
        <taxon>Rhabditina</taxon>
        <taxon>Rhabditomorpha</taxon>
        <taxon>Strongyloidea</taxon>
        <taxon>Heterorhabditidae</taxon>
        <taxon>Heterorhabditis</taxon>
    </lineage>
</organism>
<dbReference type="AlphaFoldDB" id="A0A1I7WT66"/>
<evidence type="ECO:0000313" key="2">
    <source>
        <dbReference type="WBParaSite" id="Hba_08341"/>
    </source>
</evidence>
<protein>
    <submittedName>
        <fullName evidence="2">SET domain-containing protein</fullName>
    </submittedName>
</protein>
<dbReference type="Gene3D" id="2.170.270.10">
    <property type="entry name" value="SET domain"/>
    <property type="match status" value="1"/>
</dbReference>
<reference evidence="2" key="1">
    <citation type="submission" date="2016-11" db="UniProtKB">
        <authorList>
            <consortium name="WormBaseParasite"/>
        </authorList>
    </citation>
    <scope>IDENTIFICATION</scope>
</reference>
<dbReference type="SUPFAM" id="SSF82199">
    <property type="entry name" value="SET domain"/>
    <property type="match status" value="1"/>
</dbReference>
<proteinExistence type="predicted"/>
<accession>A0A1I7WT66</accession>
<sequence>MFRLCTPNVSIVYVFTRDNVIPRLFYVAIEDILVGEDIVVDYFPDVTHVATLEELDPSSIIIRSRPVKFIVITTIISSHFVEFTMNQYGCDNGTPYRLVTSLTKHLCQCKNSYRFLKLVFILVIACPDILSGFVKCLYHGQIIQYKGSHLIIYCVVRLQLKRSTCKTTRDVP</sequence>
<dbReference type="Proteomes" id="UP000095283">
    <property type="component" value="Unplaced"/>
</dbReference>
<name>A0A1I7WT66_HETBA</name>
<keyword evidence="1" id="KW-1185">Reference proteome</keyword>
<dbReference type="InterPro" id="IPR046341">
    <property type="entry name" value="SET_dom_sf"/>
</dbReference>